<gene>
    <name evidence="1" type="ORF">RPERSI_LOCUS4037</name>
</gene>
<comment type="caution">
    <text evidence="1">The sequence shown here is derived from an EMBL/GenBank/DDBJ whole genome shotgun (WGS) entry which is preliminary data.</text>
</comment>
<accession>A0ACA9LZF8</accession>
<dbReference type="Proteomes" id="UP000789920">
    <property type="component" value="Unassembled WGS sequence"/>
</dbReference>
<evidence type="ECO:0000313" key="1">
    <source>
        <dbReference type="EMBL" id="CAG8552958.1"/>
    </source>
</evidence>
<evidence type="ECO:0000313" key="2">
    <source>
        <dbReference type="Proteomes" id="UP000789920"/>
    </source>
</evidence>
<feature type="non-terminal residue" evidence="1">
    <location>
        <position position="1"/>
    </location>
</feature>
<protein>
    <submittedName>
        <fullName evidence="1">12633_t:CDS:1</fullName>
    </submittedName>
</protein>
<dbReference type="EMBL" id="CAJVQC010005355">
    <property type="protein sequence ID" value="CAG8552958.1"/>
    <property type="molecule type" value="Genomic_DNA"/>
</dbReference>
<keyword evidence="2" id="KW-1185">Reference proteome</keyword>
<reference evidence="1" key="1">
    <citation type="submission" date="2021-06" db="EMBL/GenBank/DDBJ databases">
        <authorList>
            <person name="Kallberg Y."/>
            <person name="Tangrot J."/>
            <person name="Rosling A."/>
        </authorList>
    </citation>
    <scope>NUCLEOTIDE SEQUENCE</scope>
    <source>
        <strain evidence="1">MA461A</strain>
    </source>
</reference>
<proteinExistence type="predicted"/>
<sequence>IEVSIQKYKQINIVSPLPTLDESTDLYYMKLNIISEEELDSEDNQLNEIDVNMNDSITEQIENTNYLTINNKAK</sequence>
<organism evidence="1 2">
    <name type="scientific">Racocetra persica</name>
    <dbReference type="NCBI Taxonomy" id="160502"/>
    <lineage>
        <taxon>Eukaryota</taxon>
        <taxon>Fungi</taxon>
        <taxon>Fungi incertae sedis</taxon>
        <taxon>Mucoromycota</taxon>
        <taxon>Glomeromycotina</taxon>
        <taxon>Glomeromycetes</taxon>
        <taxon>Diversisporales</taxon>
        <taxon>Gigasporaceae</taxon>
        <taxon>Racocetra</taxon>
    </lineage>
</organism>
<name>A0ACA9LZF8_9GLOM</name>